<keyword evidence="12" id="KW-1185">Reference proteome</keyword>
<comment type="caution">
    <text evidence="11">The sequence shown here is derived from an EMBL/GenBank/DDBJ whole genome shotgun (WGS) entry which is preliminary data.</text>
</comment>
<dbReference type="FunCoup" id="A0A409XI65">
    <property type="interactions" value="598"/>
</dbReference>
<reference evidence="11 12" key="1">
    <citation type="journal article" date="2018" name="Evol. Lett.">
        <title>Horizontal gene cluster transfer increased hallucinogenic mushroom diversity.</title>
        <authorList>
            <person name="Reynolds H.T."/>
            <person name="Vijayakumar V."/>
            <person name="Gluck-Thaler E."/>
            <person name="Korotkin H.B."/>
            <person name="Matheny P.B."/>
            <person name="Slot J.C."/>
        </authorList>
    </citation>
    <scope>NUCLEOTIDE SEQUENCE [LARGE SCALE GENOMIC DNA]</scope>
    <source>
        <strain evidence="11 12">2631</strain>
    </source>
</reference>
<dbReference type="Pfam" id="PF01480">
    <property type="entry name" value="PWI"/>
    <property type="match status" value="1"/>
</dbReference>
<feature type="compositionally biased region" description="Basic and acidic residues" evidence="8">
    <location>
        <begin position="863"/>
        <end position="883"/>
    </location>
</feature>
<dbReference type="SMART" id="SM00356">
    <property type="entry name" value="ZnF_C3H1"/>
    <property type="match status" value="1"/>
</dbReference>
<evidence type="ECO:0000256" key="3">
    <source>
        <dbReference type="ARBA" id="ARBA00022833"/>
    </source>
</evidence>
<feature type="compositionally biased region" description="Gly residues" evidence="8">
    <location>
        <begin position="142"/>
        <end position="157"/>
    </location>
</feature>
<evidence type="ECO:0000256" key="2">
    <source>
        <dbReference type="ARBA" id="ARBA00022771"/>
    </source>
</evidence>
<dbReference type="GO" id="GO:0008270">
    <property type="term" value="F:zinc ion binding"/>
    <property type="evidence" value="ECO:0007669"/>
    <property type="project" value="UniProtKB-KW"/>
</dbReference>
<feature type="compositionally biased region" description="Basic and acidic residues" evidence="8">
    <location>
        <begin position="668"/>
        <end position="683"/>
    </location>
</feature>
<dbReference type="InterPro" id="IPR035979">
    <property type="entry name" value="RBD_domain_sf"/>
</dbReference>
<feature type="region of interest" description="Disordered" evidence="8">
    <location>
        <begin position="636"/>
        <end position="699"/>
    </location>
</feature>
<dbReference type="Gene3D" id="4.10.1000.10">
    <property type="entry name" value="Zinc finger, CCCH-type"/>
    <property type="match status" value="1"/>
</dbReference>
<feature type="region of interest" description="Disordered" evidence="8">
    <location>
        <begin position="835"/>
        <end position="903"/>
    </location>
</feature>
<feature type="region of interest" description="Disordered" evidence="8">
    <location>
        <begin position="395"/>
        <end position="426"/>
    </location>
</feature>
<evidence type="ECO:0000259" key="10">
    <source>
        <dbReference type="PROSITE" id="PS50103"/>
    </source>
</evidence>
<accession>A0A409XI65</accession>
<feature type="zinc finger region" description="C3H1-type" evidence="7">
    <location>
        <begin position="211"/>
        <end position="239"/>
    </location>
</feature>
<keyword evidence="1 7" id="KW-0479">Metal-binding</keyword>
<sequence length="903" mass="96416">MVLDPESASHLKPWLVRTLEPICDAEPGALADYILALLQHNVPENEMREELAAQLDEFLEKECSSFVDTLFTVIRTKSYMPYSAISSSPKPLDSGIPIPLDALLPSPSERIRKRSTADDERDGRPPAKGPRLNTDGQFSRYGNGGGDGRMGPQSSGGWGRPQVDRFGNGGMGMGIGGYPGQMVAMGMNGMNGMNGMGLMNGRRPQGYQPPDQKRGVCRDYHNNGYCARGATCKYSHGDDAVVPGQLFPGVGMPFMPMFPGSASGMPFMQGAAYDPHEARMDMRPMGGRQQHQRAPLLPRIQQEDGSRVVHPMNASGELPVIQDLTPVVPPDVPPTEPLPHGDIDMQQANDQTPPINLPHLGGGYNPMMATMNGQYQSNIGMDVDNGAHMPGMRPPTLGRGQGQYRGGRGGPGGRGRGTFGGEVHNFRPEKRNDKTLVVEKIPEDKLSLEGVNDWFKRFGTVTNVAIDTSNAKALVSFSNHDEAHAAWKSEDAVFGNRFVKVFWHRPMEGHGQVGQRMLAASAPLVANMASKSASPAPQEPAASGPASTSTPASATASSTTLTTASVALRKASVTPGTSSVAASAIEEKRQLLEQTIAEQNALIASYSTAPSEEKKGIMARLRKIDEEMTALKASIASSLPSASTSAGSSSTAGASANMATKKPVNPTTEREKLERERLDKELDMGNGAGTGEQAGESTENLKAKLEKLKAEARLDSALPSSSTAFRGYRGRGRGAPRSYFRGAVMRGGPPRTSMKLDNRPKKLLVKGVREDNFQALRDWYETTGQLESIEPSDGAGRTSYIVSFKSRPGAEAGLAKGANIPIVGSVQISWYTGKDGNTNMTPTQTSKVLPSEPSGGTPTASHSIEHDHDAPRSPETHAAHLQEEEIVASGWGGGDDEDGMGLL</sequence>
<dbReference type="PANTHER" id="PTHR14398:SF0">
    <property type="entry name" value="ZINC FINGER PROTEIN SWM"/>
    <property type="match status" value="1"/>
</dbReference>
<dbReference type="PROSITE" id="PS50102">
    <property type="entry name" value="RRM"/>
    <property type="match status" value="1"/>
</dbReference>
<evidence type="ECO:0000256" key="7">
    <source>
        <dbReference type="PROSITE-ProRule" id="PRU00723"/>
    </source>
</evidence>
<keyword evidence="3 7" id="KW-0862">Zinc</keyword>
<evidence type="ECO:0000313" key="11">
    <source>
        <dbReference type="EMBL" id="PPQ90430.1"/>
    </source>
</evidence>
<dbReference type="SUPFAM" id="SSF54928">
    <property type="entry name" value="RNA-binding domain, RBD"/>
    <property type="match status" value="1"/>
</dbReference>
<dbReference type="PANTHER" id="PTHR14398">
    <property type="entry name" value="RNA RECOGNITION RRM/RNP DOMAIN"/>
    <property type="match status" value="1"/>
</dbReference>
<proteinExistence type="predicted"/>
<evidence type="ECO:0000256" key="4">
    <source>
        <dbReference type="ARBA" id="ARBA00022884"/>
    </source>
</evidence>
<evidence type="ECO:0008006" key="13">
    <source>
        <dbReference type="Google" id="ProtNLM"/>
    </source>
</evidence>
<dbReference type="SUPFAM" id="SSF90229">
    <property type="entry name" value="CCCH zinc finger"/>
    <property type="match status" value="1"/>
</dbReference>
<dbReference type="OrthoDB" id="443401at2759"/>
<evidence type="ECO:0000259" key="9">
    <source>
        <dbReference type="PROSITE" id="PS50102"/>
    </source>
</evidence>
<feature type="region of interest" description="Disordered" evidence="8">
    <location>
        <begin position="529"/>
        <end position="558"/>
    </location>
</feature>
<dbReference type="GO" id="GO:0003723">
    <property type="term" value="F:RNA binding"/>
    <property type="evidence" value="ECO:0007669"/>
    <property type="project" value="UniProtKB-UniRule"/>
</dbReference>
<dbReference type="InterPro" id="IPR012677">
    <property type="entry name" value="Nucleotide-bd_a/b_plait_sf"/>
</dbReference>
<keyword evidence="2 7" id="KW-0863">Zinc-finger</keyword>
<feature type="compositionally biased region" description="Gly residues" evidence="8">
    <location>
        <begin position="399"/>
        <end position="420"/>
    </location>
</feature>
<dbReference type="InterPro" id="IPR000504">
    <property type="entry name" value="RRM_dom"/>
</dbReference>
<comment type="function">
    <text evidence="5">May be involved in the turnover of nuclear polyadenylated (pA+) RNA.</text>
</comment>
<feature type="compositionally biased region" description="Basic and acidic residues" evidence="8">
    <location>
        <begin position="115"/>
        <end position="125"/>
    </location>
</feature>
<keyword evidence="4 6" id="KW-0694">RNA-binding</keyword>
<evidence type="ECO:0000256" key="1">
    <source>
        <dbReference type="ARBA" id="ARBA00022723"/>
    </source>
</evidence>
<dbReference type="Proteomes" id="UP000283269">
    <property type="component" value="Unassembled WGS sequence"/>
</dbReference>
<evidence type="ECO:0000313" key="12">
    <source>
        <dbReference type="Proteomes" id="UP000283269"/>
    </source>
</evidence>
<dbReference type="InterPro" id="IPR036855">
    <property type="entry name" value="Znf_CCCH_sf"/>
</dbReference>
<evidence type="ECO:0000256" key="8">
    <source>
        <dbReference type="SAM" id="MobiDB-lite"/>
    </source>
</evidence>
<dbReference type="InterPro" id="IPR002483">
    <property type="entry name" value="PWI_dom"/>
</dbReference>
<feature type="compositionally biased region" description="Polar residues" evidence="8">
    <location>
        <begin position="835"/>
        <end position="862"/>
    </location>
</feature>
<dbReference type="InParanoid" id="A0A409XI65"/>
<feature type="compositionally biased region" description="Low complexity" evidence="8">
    <location>
        <begin position="636"/>
        <end position="656"/>
    </location>
</feature>
<feature type="domain" description="RRM" evidence="9">
    <location>
        <begin position="434"/>
        <end position="506"/>
    </location>
</feature>
<gene>
    <name evidence="11" type="ORF">CVT25_014948</name>
</gene>
<dbReference type="Pfam" id="PF00642">
    <property type="entry name" value="zf-CCCH"/>
    <property type="match status" value="1"/>
</dbReference>
<name>A0A409XI65_PSICY</name>
<evidence type="ECO:0000256" key="5">
    <source>
        <dbReference type="ARBA" id="ARBA00043866"/>
    </source>
</evidence>
<dbReference type="GO" id="GO:0005634">
    <property type="term" value="C:nucleus"/>
    <property type="evidence" value="ECO:0007669"/>
    <property type="project" value="TreeGrafter"/>
</dbReference>
<evidence type="ECO:0000256" key="6">
    <source>
        <dbReference type="PROSITE-ProRule" id="PRU00176"/>
    </source>
</evidence>
<dbReference type="EMBL" id="NHYD01001635">
    <property type="protein sequence ID" value="PPQ90430.1"/>
    <property type="molecule type" value="Genomic_DNA"/>
</dbReference>
<feature type="compositionally biased region" description="Acidic residues" evidence="8">
    <location>
        <begin position="894"/>
        <end position="903"/>
    </location>
</feature>
<dbReference type="InterPro" id="IPR045137">
    <property type="entry name" value="RBM26/27"/>
</dbReference>
<dbReference type="PROSITE" id="PS50103">
    <property type="entry name" value="ZF_C3H1"/>
    <property type="match status" value="1"/>
</dbReference>
<dbReference type="STRING" id="93625.A0A409XI65"/>
<organism evidence="11 12">
    <name type="scientific">Psilocybe cyanescens</name>
    <dbReference type="NCBI Taxonomy" id="93625"/>
    <lineage>
        <taxon>Eukaryota</taxon>
        <taxon>Fungi</taxon>
        <taxon>Dikarya</taxon>
        <taxon>Basidiomycota</taxon>
        <taxon>Agaricomycotina</taxon>
        <taxon>Agaricomycetes</taxon>
        <taxon>Agaricomycetidae</taxon>
        <taxon>Agaricales</taxon>
        <taxon>Agaricineae</taxon>
        <taxon>Strophariaceae</taxon>
        <taxon>Psilocybe</taxon>
    </lineage>
</organism>
<dbReference type="SMART" id="SM00360">
    <property type="entry name" value="RRM"/>
    <property type="match status" value="1"/>
</dbReference>
<feature type="domain" description="C3H1-type" evidence="10">
    <location>
        <begin position="211"/>
        <end position="239"/>
    </location>
</feature>
<dbReference type="CDD" id="cd12257">
    <property type="entry name" value="RRM1_RBM26_like"/>
    <property type="match status" value="1"/>
</dbReference>
<dbReference type="InterPro" id="IPR000571">
    <property type="entry name" value="Znf_CCCH"/>
</dbReference>
<feature type="region of interest" description="Disordered" evidence="8">
    <location>
        <begin position="86"/>
        <end position="157"/>
    </location>
</feature>
<dbReference type="Gene3D" id="1.20.1390.10">
    <property type="entry name" value="PWI domain"/>
    <property type="match status" value="1"/>
</dbReference>
<protein>
    <recommendedName>
        <fullName evidence="13">C3H1-type domain-containing protein</fullName>
    </recommendedName>
</protein>
<dbReference type="AlphaFoldDB" id="A0A409XI65"/>
<dbReference type="Gene3D" id="3.30.70.330">
    <property type="match status" value="1"/>
</dbReference>